<comment type="caution">
    <text evidence="8">The sequence shown here is derived from an EMBL/GenBank/DDBJ whole genome shotgun (WGS) entry which is preliminary data.</text>
</comment>
<dbReference type="InterPro" id="IPR015854">
    <property type="entry name" value="ABC_transpr_LolD-like"/>
</dbReference>
<evidence type="ECO:0000259" key="7">
    <source>
        <dbReference type="PROSITE" id="PS50893"/>
    </source>
</evidence>
<gene>
    <name evidence="8" type="ORF">DB30_05425</name>
</gene>
<dbReference type="SUPFAM" id="SSF52540">
    <property type="entry name" value="P-loop containing nucleoside triphosphate hydrolases"/>
    <property type="match status" value="1"/>
</dbReference>
<dbReference type="PROSITE" id="PS50893">
    <property type="entry name" value="ABC_TRANSPORTER_2"/>
    <property type="match status" value="1"/>
</dbReference>
<dbReference type="GO" id="GO:0005886">
    <property type="term" value="C:plasma membrane"/>
    <property type="evidence" value="ECO:0007669"/>
    <property type="project" value="UniProtKB-ARBA"/>
</dbReference>
<evidence type="ECO:0000313" key="8">
    <source>
        <dbReference type="EMBL" id="KIG15677.1"/>
    </source>
</evidence>
<evidence type="ECO:0000313" key="9">
    <source>
        <dbReference type="Proteomes" id="UP000031599"/>
    </source>
</evidence>
<dbReference type="AlphaFoldDB" id="A0A0C2D6L4"/>
<dbReference type="Gene3D" id="3.40.50.300">
    <property type="entry name" value="P-loop containing nucleotide triphosphate hydrolases"/>
    <property type="match status" value="1"/>
</dbReference>
<keyword evidence="6 8" id="KW-0067">ATP-binding</keyword>
<dbReference type="CDD" id="cd03255">
    <property type="entry name" value="ABC_MJ0796_LolCDE_FtsE"/>
    <property type="match status" value="1"/>
</dbReference>
<dbReference type="PANTHER" id="PTHR24220">
    <property type="entry name" value="IMPORT ATP-BINDING PROTEIN"/>
    <property type="match status" value="1"/>
</dbReference>
<proteinExistence type="inferred from homology"/>
<dbReference type="PANTHER" id="PTHR24220:SF470">
    <property type="entry name" value="CELL DIVISION ATP-BINDING PROTEIN FTSE"/>
    <property type="match status" value="1"/>
</dbReference>
<comment type="similarity">
    <text evidence="2">Belongs to the ABC transporter superfamily.</text>
</comment>
<keyword evidence="5" id="KW-0547">Nucleotide-binding</keyword>
<dbReference type="GO" id="GO:0016887">
    <property type="term" value="F:ATP hydrolysis activity"/>
    <property type="evidence" value="ECO:0007669"/>
    <property type="project" value="InterPro"/>
</dbReference>
<dbReference type="InterPro" id="IPR017871">
    <property type="entry name" value="ABC_transporter-like_CS"/>
</dbReference>
<dbReference type="GO" id="GO:0005524">
    <property type="term" value="F:ATP binding"/>
    <property type="evidence" value="ECO:0007669"/>
    <property type="project" value="UniProtKB-KW"/>
</dbReference>
<keyword evidence="8" id="KW-0131">Cell cycle</keyword>
<keyword evidence="8" id="KW-0132">Cell division</keyword>
<dbReference type="GO" id="GO:0022857">
    <property type="term" value="F:transmembrane transporter activity"/>
    <property type="evidence" value="ECO:0007669"/>
    <property type="project" value="TreeGrafter"/>
</dbReference>
<evidence type="ECO:0000256" key="2">
    <source>
        <dbReference type="ARBA" id="ARBA00005417"/>
    </source>
</evidence>
<dbReference type="PROSITE" id="PS00211">
    <property type="entry name" value="ABC_TRANSPORTER_1"/>
    <property type="match status" value="1"/>
</dbReference>
<organism evidence="8 9">
    <name type="scientific">Enhygromyxa salina</name>
    <dbReference type="NCBI Taxonomy" id="215803"/>
    <lineage>
        <taxon>Bacteria</taxon>
        <taxon>Pseudomonadati</taxon>
        <taxon>Myxococcota</taxon>
        <taxon>Polyangia</taxon>
        <taxon>Nannocystales</taxon>
        <taxon>Nannocystaceae</taxon>
        <taxon>Enhygromyxa</taxon>
    </lineage>
</organism>
<dbReference type="InterPro" id="IPR017911">
    <property type="entry name" value="MacB-like_ATP-bd"/>
</dbReference>
<reference evidence="8 9" key="1">
    <citation type="submission" date="2014-12" db="EMBL/GenBank/DDBJ databases">
        <title>Genome assembly of Enhygromyxa salina DSM 15201.</title>
        <authorList>
            <person name="Sharma G."/>
            <person name="Subramanian S."/>
        </authorList>
    </citation>
    <scope>NUCLEOTIDE SEQUENCE [LARGE SCALE GENOMIC DNA]</scope>
    <source>
        <strain evidence="8 9">DSM 15201</strain>
    </source>
</reference>
<sequence>MTAIIELNRVTKTYGHAPQPALHDVSVRIEQGEFALLMGPSGAGKSTLLQLVMAMQQPDRGTIRVAGRDVHRLTRGSIPYLRRNLGAVFQDFKLLPEATPLENVRLALQVLGLRRRDVVSRAREALSRVGIDPRSRKPVRCMSGGEQQRVALARALAGRPPILLADEPTGNLDPALTRDILRSLELIRAAGTTILLATHDPVVYHHANASRVLHLEMGRLIEDRVLERVPSFVAELDEHGEPLDLLAEIEDDEFSDEPLFVGTSQLGEVA</sequence>
<evidence type="ECO:0000256" key="6">
    <source>
        <dbReference type="ARBA" id="ARBA00022840"/>
    </source>
</evidence>
<comment type="function">
    <text evidence="1">Part of the ABC transporter FtsEX involved in cellular division. Important for assembly or stability of the septal ring.</text>
</comment>
<dbReference type="SMART" id="SM00382">
    <property type="entry name" value="AAA"/>
    <property type="match status" value="1"/>
</dbReference>
<dbReference type="EMBL" id="JMCC02000049">
    <property type="protein sequence ID" value="KIG15677.1"/>
    <property type="molecule type" value="Genomic_DNA"/>
</dbReference>
<dbReference type="FunFam" id="3.40.50.300:FF:000056">
    <property type="entry name" value="Cell division ATP-binding protein FtsE"/>
    <property type="match status" value="1"/>
</dbReference>
<accession>A0A0C2D6L4</accession>
<dbReference type="InterPro" id="IPR027417">
    <property type="entry name" value="P-loop_NTPase"/>
</dbReference>
<name>A0A0C2D6L4_9BACT</name>
<protein>
    <recommendedName>
        <fullName evidence="3">Cell division ATP-binding protein FtsE</fullName>
    </recommendedName>
</protein>
<feature type="domain" description="ABC transporter" evidence="7">
    <location>
        <begin position="5"/>
        <end position="242"/>
    </location>
</feature>
<evidence type="ECO:0000256" key="1">
    <source>
        <dbReference type="ARBA" id="ARBA00002579"/>
    </source>
</evidence>
<evidence type="ECO:0000256" key="5">
    <source>
        <dbReference type="ARBA" id="ARBA00022741"/>
    </source>
</evidence>
<dbReference type="Proteomes" id="UP000031599">
    <property type="component" value="Unassembled WGS sequence"/>
</dbReference>
<dbReference type="InterPro" id="IPR003439">
    <property type="entry name" value="ABC_transporter-like_ATP-bd"/>
</dbReference>
<dbReference type="GO" id="GO:0051301">
    <property type="term" value="P:cell division"/>
    <property type="evidence" value="ECO:0007669"/>
    <property type="project" value="UniProtKB-KW"/>
</dbReference>
<dbReference type="Pfam" id="PF00005">
    <property type="entry name" value="ABC_tran"/>
    <property type="match status" value="1"/>
</dbReference>
<evidence type="ECO:0000256" key="3">
    <source>
        <dbReference type="ARBA" id="ARBA00020019"/>
    </source>
</evidence>
<evidence type="ECO:0000256" key="4">
    <source>
        <dbReference type="ARBA" id="ARBA00022448"/>
    </source>
</evidence>
<dbReference type="RefSeq" id="WP_052551300.1">
    <property type="nucleotide sequence ID" value="NZ_JMCC02000049.1"/>
</dbReference>
<keyword evidence="4" id="KW-0813">Transport</keyword>
<dbReference type="InterPro" id="IPR003593">
    <property type="entry name" value="AAA+_ATPase"/>
</dbReference>